<dbReference type="PANTHER" id="PTHR46476">
    <property type="entry name" value="CHITINASE 2-LIKE"/>
    <property type="match status" value="1"/>
</dbReference>
<dbReference type="AlphaFoldDB" id="A0A835LGP3"/>
<dbReference type="InterPro" id="IPR017853">
    <property type="entry name" value="GH"/>
</dbReference>
<proteinExistence type="predicted"/>
<dbReference type="SUPFAM" id="SSF51445">
    <property type="entry name" value="(Trans)glycosidases"/>
    <property type="match status" value="1"/>
</dbReference>
<comment type="caution">
    <text evidence="1">The sequence shown here is derived from an EMBL/GenBank/DDBJ whole genome shotgun (WGS) entry which is preliminary data.</text>
</comment>
<protein>
    <recommendedName>
        <fullName evidence="3">Chitinase</fullName>
    </recommendedName>
</protein>
<keyword evidence="2" id="KW-1185">Reference proteome</keyword>
<dbReference type="Gene3D" id="3.20.20.80">
    <property type="entry name" value="Glycosidases"/>
    <property type="match status" value="2"/>
</dbReference>
<sequence length="160" mass="17741">MRQSLRSANSNLFREYIGAESNSIKFTDVPINPGVEFHFILSFVIDYTTNENSPSPTNGKFNVFWETGHLGPGGPGEVASIKDTTPMSRIIKMYHIDGIDVDYDHFKPDPNTFAECIGRLIVALKKSGTISFASIAPYDDGPIQSHYIFTLRCGGKMAMQ</sequence>
<evidence type="ECO:0000313" key="2">
    <source>
        <dbReference type="Proteomes" id="UP000631114"/>
    </source>
</evidence>
<evidence type="ECO:0000313" key="1">
    <source>
        <dbReference type="EMBL" id="KAF9591129.1"/>
    </source>
</evidence>
<accession>A0A835LGP3</accession>
<name>A0A835LGP3_9MAGN</name>
<dbReference type="EMBL" id="JADFTS010000008">
    <property type="protein sequence ID" value="KAF9591129.1"/>
    <property type="molecule type" value="Genomic_DNA"/>
</dbReference>
<dbReference type="OrthoDB" id="3012298at2759"/>
<organism evidence="1 2">
    <name type="scientific">Coptis chinensis</name>
    <dbReference type="NCBI Taxonomy" id="261450"/>
    <lineage>
        <taxon>Eukaryota</taxon>
        <taxon>Viridiplantae</taxon>
        <taxon>Streptophyta</taxon>
        <taxon>Embryophyta</taxon>
        <taxon>Tracheophyta</taxon>
        <taxon>Spermatophyta</taxon>
        <taxon>Magnoliopsida</taxon>
        <taxon>Ranunculales</taxon>
        <taxon>Ranunculaceae</taxon>
        <taxon>Coptidoideae</taxon>
        <taxon>Coptis</taxon>
    </lineage>
</organism>
<gene>
    <name evidence="1" type="ORF">IFM89_002084</name>
</gene>
<evidence type="ECO:0008006" key="3">
    <source>
        <dbReference type="Google" id="ProtNLM"/>
    </source>
</evidence>
<dbReference type="Proteomes" id="UP000631114">
    <property type="component" value="Unassembled WGS sequence"/>
</dbReference>
<reference evidence="1 2" key="1">
    <citation type="submission" date="2020-10" db="EMBL/GenBank/DDBJ databases">
        <title>The Coptis chinensis genome and diversification of protoberbering-type alkaloids.</title>
        <authorList>
            <person name="Wang B."/>
            <person name="Shu S."/>
            <person name="Song C."/>
            <person name="Liu Y."/>
        </authorList>
    </citation>
    <scope>NUCLEOTIDE SEQUENCE [LARGE SCALE GENOMIC DNA]</scope>
    <source>
        <strain evidence="1">HL-2020</strain>
        <tissue evidence="1">Leaf</tissue>
    </source>
</reference>
<dbReference type="PANTHER" id="PTHR46476:SF8">
    <property type="entry name" value="CHITINASE 2-LIKE"/>
    <property type="match status" value="1"/>
</dbReference>